<dbReference type="Pfam" id="PF13432">
    <property type="entry name" value="TPR_16"/>
    <property type="match status" value="1"/>
</dbReference>
<accession>A0A330L8W4</accession>
<dbReference type="SUPFAM" id="SSF48452">
    <property type="entry name" value="TPR-like"/>
    <property type="match status" value="1"/>
</dbReference>
<reference evidence="5" key="1">
    <citation type="submission" date="2018-04" db="EMBL/GenBank/DDBJ databases">
        <authorList>
            <person name="Lucker S."/>
            <person name="Sakoula D."/>
        </authorList>
    </citation>
    <scope>NUCLEOTIDE SEQUENCE [LARGE SCALE GENOMIC DNA]</scope>
</reference>
<dbReference type="Pfam" id="PF13174">
    <property type="entry name" value="TPR_6"/>
    <property type="match status" value="1"/>
</dbReference>
<evidence type="ECO:0000313" key="5">
    <source>
        <dbReference type="Proteomes" id="UP000248168"/>
    </source>
</evidence>
<dbReference type="InterPro" id="IPR019734">
    <property type="entry name" value="TPR_rpt"/>
</dbReference>
<keyword evidence="2" id="KW-0175">Coiled coil</keyword>
<feature type="compositionally biased region" description="Low complexity" evidence="3">
    <location>
        <begin position="339"/>
        <end position="361"/>
    </location>
</feature>
<dbReference type="Proteomes" id="UP000248168">
    <property type="component" value="Unassembled WGS sequence"/>
</dbReference>
<sequence length="509" mass="56429">MDQDHLQQVRCAVAVVLVMLFTLLSGCVAQQADLKQTERTLQQKLKQQDDQFSQTRARQSQEISTLREQDLPQLRGELEKARHQAEDLQSKQEDLKHRSAQLEQQTKKLEQLAAKLEADTNTRYVWLQKSLETQDAKVNARLDELSKMVSKATDDLKRDVLTAVKQSNEVLDRKVAERLDGQRRDLEASQQSLDQKVSQNLTQFNQSLTGFKTAFTSLNDRVIQDEQETRAISGKVDAENKAAVSHINESNRSMSGHLDGVNKSVASVVKTLESVSQKFTARFDEQDRRIDSLGRSLEQVGQKNGGRTQSLKQAQRSTLSPAPEAPAPERHVHEAEPAPSSSLTQSQPVSSDEAESSAAPVASIPAPVDAPVVAAPAPAGDIAADRGQYERVLALFRDGDLEGARRGFSAFIANYPNSDLAPNARYWLGEAYYGAKDFKRAIDAYDKVESDYPRSEKVPAAILKKGYAYLALKDKKRASSAFKQVVTLYPRSPEAGKASDKLVQLKEGR</sequence>
<feature type="repeat" description="TPR" evidence="1">
    <location>
        <begin position="459"/>
        <end position="492"/>
    </location>
</feature>
<evidence type="ECO:0000256" key="1">
    <source>
        <dbReference type="PROSITE-ProRule" id="PRU00339"/>
    </source>
</evidence>
<dbReference type="InParanoid" id="A0A330L8W4"/>
<dbReference type="HAMAP" id="MF_02066">
    <property type="entry name" value="CpoB"/>
    <property type="match status" value="1"/>
</dbReference>
<dbReference type="PROSITE" id="PS50005">
    <property type="entry name" value="TPR"/>
    <property type="match status" value="2"/>
</dbReference>
<feature type="region of interest" description="Disordered" evidence="3">
    <location>
        <begin position="295"/>
        <end position="361"/>
    </location>
</feature>
<dbReference type="SMART" id="SM00028">
    <property type="entry name" value="TPR"/>
    <property type="match status" value="2"/>
</dbReference>
<gene>
    <name evidence="4" type="ORF">NITLEN_40298</name>
</gene>
<proteinExistence type="inferred from homology"/>
<dbReference type="InterPro" id="IPR034706">
    <property type="entry name" value="CpoB"/>
</dbReference>
<dbReference type="EMBL" id="OUNR01000017">
    <property type="protein sequence ID" value="SPP65825.1"/>
    <property type="molecule type" value="Genomic_DNA"/>
</dbReference>
<dbReference type="NCBIfam" id="TIGR02795">
    <property type="entry name" value="tol_pal_ybgF"/>
    <property type="match status" value="1"/>
</dbReference>
<feature type="coiled-coil region" evidence="2">
    <location>
        <begin position="27"/>
        <end position="122"/>
    </location>
</feature>
<dbReference type="AlphaFoldDB" id="A0A330L8W4"/>
<keyword evidence="5" id="KW-1185">Reference proteome</keyword>
<feature type="compositionally biased region" description="Basic and acidic residues" evidence="3">
    <location>
        <begin position="327"/>
        <end position="336"/>
    </location>
</feature>
<dbReference type="InterPro" id="IPR014162">
    <property type="entry name" value="CpoB_C"/>
</dbReference>
<keyword evidence="1" id="KW-0802">TPR repeat</keyword>
<evidence type="ECO:0000256" key="3">
    <source>
        <dbReference type="SAM" id="MobiDB-lite"/>
    </source>
</evidence>
<name>A0A330L8W4_9BACT</name>
<evidence type="ECO:0000313" key="4">
    <source>
        <dbReference type="EMBL" id="SPP65825.1"/>
    </source>
</evidence>
<dbReference type="Gene3D" id="1.25.40.10">
    <property type="entry name" value="Tetratricopeptide repeat domain"/>
    <property type="match status" value="1"/>
</dbReference>
<organism evidence="4 5">
    <name type="scientific">Nitrospira lenta</name>
    <dbReference type="NCBI Taxonomy" id="1436998"/>
    <lineage>
        <taxon>Bacteria</taxon>
        <taxon>Pseudomonadati</taxon>
        <taxon>Nitrospirota</taxon>
        <taxon>Nitrospiria</taxon>
        <taxon>Nitrospirales</taxon>
        <taxon>Nitrospiraceae</taxon>
        <taxon>Nitrospira</taxon>
    </lineage>
</organism>
<dbReference type="InterPro" id="IPR011990">
    <property type="entry name" value="TPR-like_helical_dom_sf"/>
</dbReference>
<feature type="compositionally biased region" description="Polar residues" evidence="3">
    <location>
        <begin position="299"/>
        <end position="320"/>
    </location>
</feature>
<feature type="repeat" description="TPR" evidence="1">
    <location>
        <begin position="422"/>
        <end position="455"/>
    </location>
</feature>
<evidence type="ECO:0000256" key="2">
    <source>
        <dbReference type="SAM" id="Coils"/>
    </source>
</evidence>
<protein>
    <submittedName>
        <fullName evidence="4">Putative Tol-Pal system protein YbgF (Modular protein)</fullName>
    </submittedName>
</protein>
<dbReference type="GO" id="GO:0051301">
    <property type="term" value="P:cell division"/>
    <property type="evidence" value="ECO:0007669"/>
    <property type="project" value="InterPro"/>
</dbReference>